<sequence>MRKIEVTPVKERYTGGRADASEEAPSVRLERVCAHMCVPEPLLARVSRASDSLTWEMVDELELKPSLMVPGEEAGKCMNARPDAVWLQWLNAPPSQPLPQGLATCLIGRFRQHSTHKFDYNFSSTCV</sequence>
<evidence type="ECO:0000313" key="2">
    <source>
        <dbReference type="Proteomes" id="UP000835052"/>
    </source>
</evidence>
<organism evidence="1 2">
    <name type="scientific">Caenorhabditis auriculariae</name>
    <dbReference type="NCBI Taxonomy" id="2777116"/>
    <lineage>
        <taxon>Eukaryota</taxon>
        <taxon>Metazoa</taxon>
        <taxon>Ecdysozoa</taxon>
        <taxon>Nematoda</taxon>
        <taxon>Chromadorea</taxon>
        <taxon>Rhabditida</taxon>
        <taxon>Rhabditina</taxon>
        <taxon>Rhabditomorpha</taxon>
        <taxon>Rhabditoidea</taxon>
        <taxon>Rhabditidae</taxon>
        <taxon>Peloderinae</taxon>
        <taxon>Caenorhabditis</taxon>
    </lineage>
</organism>
<accession>A0A8S1HK79</accession>
<comment type="caution">
    <text evidence="1">The sequence shown here is derived from an EMBL/GenBank/DDBJ whole genome shotgun (WGS) entry which is preliminary data.</text>
</comment>
<dbReference type="AlphaFoldDB" id="A0A8S1HK79"/>
<dbReference type="EMBL" id="CAJGYM010000037">
    <property type="protein sequence ID" value="CAD6193650.1"/>
    <property type="molecule type" value="Genomic_DNA"/>
</dbReference>
<evidence type="ECO:0000313" key="1">
    <source>
        <dbReference type="EMBL" id="CAD6193650.1"/>
    </source>
</evidence>
<gene>
    <name evidence="1" type="ORF">CAUJ_LOCUS9569</name>
</gene>
<proteinExistence type="predicted"/>
<dbReference type="Proteomes" id="UP000835052">
    <property type="component" value="Unassembled WGS sequence"/>
</dbReference>
<reference evidence="1" key="1">
    <citation type="submission" date="2020-10" db="EMBL/GenBank/DDBJ databases">
        <authorList>
            <person name="Kikuchi T."/>
        </authorList>
    </citation>
    <scope>NUCLEOTIDE SEQUENCE</scope>
    <source>
        <strain evidence="1">NKZ352</strain>
    </source>
</reference>
<protein>
    <submittedName>
        <fullName evidence="1">Uncharacterized protein</fullName>
    </submittedName>
</protein>
<name>A0A8S1HK79_9PELO</name>
<keyword evidence="2" id="KW-1185">Reference proteome</keyword>